<proteinExistence type="predicted"/>
<accession>A0A2L2DL63</accession>
<name>A0A2L2DL63_MIMIV</name>
<evidence type="ECO:0000313" key="1">
    <source>
        <dbReference type="EMBL" id="AVG46890.1"/>
    </source>
</evidence>
<dbReference type="Proteomes" id="UP000279644">
    <property type="component" value="Segment"/>
</dbReference>
<organismHost>
    <name type="scientific">Acanthamoeba polyphaga</name>
    <name type="common">Amoeba</name>
    <dbReference type="NCBI Taxonomy" id="5757"/>
</organismHost>
<organism evidence="1">
    <name type="scientific">Acanthamoeba polyphaga mimivirus</name>
    <name type="common">APMV</name>
    <dbReference type="NCBI Taxonomy" id="212035"/>
    <lineage>
        <taxon>Viruses</taxon>
        <taxon>Varidnaviria</taxon>
        <taxon>Bamfordvirae</taxon>
        <taxon>Nucleocytoviricota</taxon>
        <taxon>Megaviricetes</taxon>
        <taxon>Imitervirales</taxon>
        <taxon>Mimiviridae</taxon>
        <taxon>Megamimivirinae</taxon>
        <taxon>Mimivirus</taxon>
        <taxon>Mimivirus bradfordmassiliense</taxon>
    </lineage>
</organism>
<dbReference type="EMBL" id="MG602508">
    <property type="protein sequence ID" value="AVG46890.1"/>
    <property type="molecule type" value="Genomic_DNA"/>
</dbReference>
<protein>
    <submittedName>
        <fullName evidence="1">Uncharacterized protein</fullName>
    </submittedName>
</protein>
<sequence>MCRICRAPAFYDGQKFSPGCGRRHAQEAISRGFTTPI</sequence>
<reference evidence="1" key="1">
    <citation type="journal article" date="2017" name="Front. Microbiol.">
        <title>Genome Characterization of the First Mimiviruses of Lineage C Isolated in Brazil.</title>
        <authorList>
            <person name="Assis F.L."/>
            <person name="Franco-Luiz A.P.M."/>
            <person name="Dos Santos R.N."/>
            <person name="Campos F.S."/>
            <person name="Dornas F.P."/>
            <person name="Borato P.V.M."/>
            <person name="Franco A.C."/>
            <person name="Abrahao J.S."/>
            <person name="Colson P."/>
            <person name="Scola B."/>
        </authorList>
    </citation>
    <scope>NUCLEOTIDE SEQUENCE [LARGE SCALE GENOMIC DNA]</scope>
</reference>